<gene>
    <name evidence="3" type="ORF">B4915_06050</name>
</gene>
<feature type="transmembrane region" description="Helical" evidence="2">
    <location>
        <begin position="1054"/>
        <end position="1074"/>
    </location>
</feature>
<feature type="compositionally biased region" description="Basic residues" evidence="1">
    <location>
        <begin position="1"/>
        <end position="17"/>
    </location>
</feature>
<evidence type="ECO:0008006" key="5">
    <source>
        <dbReference type="Google" id="ProtNLM"/>
    </source>
</evidence>
<dbReference type="AlphaFoldDB" id="A0A2S9QP78"/>
<keyword evidence="2" id="KW-0472">Membrane</keyword>
<organism evidence="3 4">
    <name type="scientific">Leucobacter massiliensis</name>
    <dbReference type="NCBI Taxonomy" id="1686285"/>
    <lineage>
        <taxon>Bacteria</taxon>
        <taxon>Bacillati</taxon>
        <taxon>Actinomycetota</taxon>
        <taxon>Actinomycetes</taxon>
        <taxon>Micrococcales</taxon>
        <taxon>Microbacteriaceae</taxon>
        <taxon>Leucobacter</taxon>
    </lineage>
</organism>
<keyword evidence="2" id="KW-0812">Transmembrane</keyword>
<dbReference type="EMBL" id="MWZD01000016">
    <property type="protein sequence ID" value="PRI11401.1"/>
    <property type="molecule type" value="Genomic_DNA"/>
</dbReference>
<evidence type="ECO:0000256" key="1">
    <source>
        <dbReference type="SAM" id="MobiDB-lite"/>
    </source>
</evidence>
<feature type="compositionally biased region" description="Low complexity" evidence="1">
    <location>
        <begin position="1029"/>
        <end position="1046"/>
    </location>
</feature>
<feature type="region of interest" description="Disordered" evidence="1">
    <location>
        <begin position="1002"/>
        <end position="1046"/>
    </location>
</feature>
<proteinExistence type="predicted"/>
<evidence type="ECO:0000313" key="4">
    <source>
        <dbReference type="Proteomes" id="UP000238650"/>
    </source>
</evidence>
<sequence>MAGRFSHARTRRHSRAPAHHEEEEIGVRIRWSSRQRRGPGAIGVVRRTVAALAALAVGLGIAGATASTAQAATPGIEIAVLHDGAVIGDGATIPEGAEITLRVQYDAAQPIAGTSIVITLPADITVAGELPGNEAIDSVVQNGDGTLTVTFKDPIPSDITEGAFALKLTAGQVDGDTESPVTWKIGDDEGGVRLIVEDEVTPPATVEDGYAKSVNPGNLDGFVVTSGSPDYAFEGLRPDIAEQLLSYTLVLSSAEARSGYTISDELAAGLGFVPGSFTAELTTAEGSSPYSFSPAVSGNSFSGTVDVPAQSTLRISYQVRVTDAPALEALLRAQYEARGNTPGNYEIQLPNHVVFGGQHERSVNVRLRGNIPGVWIGDHFAKRGEWTLRDVVANADGTLRPAAEMVYTLHADLTPWDGRNANFTLDRNVVIRDTLIEQASWKTGEGFIELSGTGPLTGLTEAAGFTGTAADFAADRYVGQYALLGRTLLVNVGKDNTTAVDVRVRAQLDTVAGLPGSGETTVVDGTRFPWNNRAQFFAGTGDPVNRDHNAGVVVLPEGYEDGVNDSAAFSKTARNEEVRVNPGERAQVPYRFEIDTSKPNIDPLRSRIVDELDTTVFDVSDPAAIPVSGSYGSQALSQEHFALSADEQGRLVIQLSEAGKTLVASLPKHQRWTVDVVFTTVPFDGKQTFEIYNRATLHSAGADWDYWSDDDAEATSYGDEAELRKRLYDAETGSWTPRLEAGIREGAFVDDRFVYSIELIPRGDYGRAFPVSIFTREDVLPESVEFLGFVGLDEDGKPSAEVLSSESVDMNGNVLASYADGVVTIRQQEGTSLNPGQGRIVTTFAVRAKDASQPIVNTIAGSEAIIVPVGDPSVDIEKWSDEGEAPAYDDRGALTNDGFAGDFDRAPGKPLSAGTSQQLRFTVSNDGREELRDVTVSDELIAGGGELRDLSCVFPDGSEGTRWPGPFAIGAQFSCTGTLPALAPGQSHGDRATVTAVGAHSGTSVDDADEWHGFTESVPGTSTPPSPGGDPAQPAAPHAPAAAPALASTGGAPALWLGLTALLVTGIGASLVLVRRRRSGGAGAAE</sequence>
<keyword evidence="4" id="KW-1185">Reference proteome</keyword>
<accession>A0A2S9QP78</accession>
<protein>
    <recommendedName>
        <fullName evidence="5">Gram-positive cocci surface proteins LPxTG domain-containing protein</fullName>
    </recommendedName>
</protein>
<name>A0A2S9QP78_9MICO</name>
<reference evidence="3 4" key="1">
    <citation type="journal article" date="2017" name="New Microbes New Infect">
        <title>Genome sequence of 'Leucobacter massiliensis' sp. nov. isolated from human pharynx after travel to the 2014 Hajj.</title>
        <authorList>
            <person name="Leangapichart T."/>
            <person name="Gautret P."/>
            <person name="Nguyen T.T."/>
            <person name="Armstrong N."/>
            <person name="Rolain J.M."/>
        </authorList>
    </citation>
    <scope>NUCLEOTIDE SEQUENCE [LARGE SCALE GENOMIC DNA]</scope>
    <source>
        <strain evidence="3 4">122RC15</strain>
    </source>
</reference>
<evidence type="ECO:0000256" key="2">
    <source>
        <dbReference type="SAM" id="Phobius"/>
    </source>
</evidence>
<evidence type="ECO:0000313" key="3">
    <source>
        <dbReference type="EMBL" id="PRI11401.1"/>
    </source>
</evidence>
<dbReference type="Proteomes" id="UP000238650">
    <property type="component" value="Unassembled WGS sequence"/>
</dbReference>
<comment type="caution">
    <text evidence="3">The sequence shown here is derived from an EMBL/GenBank/DDBJ whole genome shotgun (WGS) entry which is preliminary data.</text>
</comment>
<keyword evidence="2" id="KW-1133">Transmembrane helix</keyword>
<feature type="region of interest" description="Disordered" evidence="1">
    <location>
        <begin position="1"/>
        <end position="23"/>
    </location>
</feature>